<gene>
    <name evidence="2" type="ORF">KS4_28870</name>
</gene>
<dbReference type="InterPro" id="IPR011991">
    <property type="entry name" value="ArsR-like_HTH"/>
</dbReference>
<proteinExistence type="predicted"/>
<keyword evidence="3" id="KW-1185">Reference proteome</keyword>
<reference evidence="2 3" key="1">
    <citation type="submission" date="2019-02" db="EMBL/GenBank/DDBJ databases">
        <title>Deep-cultivation of Planctomycetes and their phenomic and genomic characterization uncovers novel biology.</title>
        <authorList>
            <person name="Wiegand S."/>
            <person name="Jogler M."/>
            <person name="Boedeker C."/>
            <person name="Pinto D."/>
            <person name="Vollmers J."/>
            <person name="Rivas-Marin E."/>
            <person name="Kohn T."/>
            <person name="Peeters S.H."/>
            <person name="Heuer A."/>
            <person name="Rast P."/>
            <person name="Oberbeckmann S."/>
            <person name="Bunk B."/>
            <person name="Jeske O."/>
            <person name="Meyerdierks A."/>
            <person name="Storesund J.E."/>
            <person name="Kallscheuer N."/>
            <person name="Luecker S."/>
            <person name="Lage O.M."/>
            <person name="Pohl T."/>
            <person name="Merkel B.J."/>
            <person name="Hornburger P."/>
            <person name="Mueller R.-W."/>
            <person name="Bruemmer F."/>
            <person name="Labrenz M."/>
            <person name="Spormann A.M."/>
            <person name="Op den Camp H."/>
            <person name="Overmann J."/>
            <person name="Amann R."/>
            <person name="Jetten M.S.M."/>
            <person name="Mascher T."/>
            <person name="Medema M.H."/>
            <person name="Devos D.P."/>
            <person name="Kaster A.-K."/>
            <person name="Ovreas L."/>
            <person name="Rohde M."/>
            <person name="Galperin M.Y."/>
            <person name="Jogler C."/>
        </authorList>
    </citation>
    <scope>NUCLEOTIDE SEQUENCE [LARGE SCALE GENOMIC DNA]</scope>
    <source>
        <strain evidence="2 3">KS4</strain>
    </source>
</reference>
<dbReference type="SUPFAM" id="SSF46785">
    <property type="entry name" value="Winged helix' DNA-binding domain"/>
    <property type="match status" value="1"/>
</dbReference>
<dbReference type="Pfam" id="PF12802">
    <property type="entry name" value="MarR_2"/>
    <property type="match status" value="1"/>
</dbReference>
<dbReference type="PROSITE" id="PS50995">
    <property type="entry name" value="HTH_MARR_2"/>
    <property type="match status" value="1"/>
</dbReference>
<sequence>MSTTNKQPQLIRAFLDSIVTTFQRMRNVGEQLHEDTGISPAMRLIMRVIHEMGPMTVPQIAREKPVSRQVIQKQVKSLIDKGYIEQKANPAHNTSQLLDLTDFGRSELSAMNKRESDIFENIDLVVTEEELMKTIEVIQKVEQHLGSRDWKEFVNQIGAANSQSQNT</sequence>
<dbReference type="OrthoDB" id="9799663at2"/>
<protein>
    <submittedName>
        <fullName evidence="2">MarR family protein</fullName>
    </submittedName>
</protein>
<dbReference type="InterPro" id="IPR000835">
    <property type="entry name" value="HTH_MarR-typ"/>
</dbReference>
<dbReference type="KEGG" id="pcor:KS4_28870"/>
<dbReference type="InterPro" id="IPR036390">
    <property type="entry name" value="WH_DNA-bd_sf"/>
</dbReference>
<organism evidence="2 3">
    <name type="scientific">Poriferisphaera corsica</name>
    <dbReference type="NCBI Taxonomy" id="2528020"/>
    <lineage>
        <taxon>Bacteria</taxon>
        <taxon>Pseudomonadati</taxon>
        <taxon>Planctomycetota</taxon>
        <taxon>Phycisphaerae</taxon>
        <taxon>Phycisphaerales</taxon>
        <taxon>Phycisphaeraceae</taxon>
        <taxon>Poriferisphaera</taxon>
    </lineage>
</organism>
<dbReference type="AlphaFoldDB" id="A0A517YX72"/>
<dbReference type="EMBL" id="CP036425">
    <property type="protein sequence ID" value="QDU34811.1"/>
    <property type="molecule type" value="Genomic_DNA"/>
</dbReference>
<dbReference type="RefSeq" id="WP_145079183.1">
    <property type="nucleotide sequence ID" value="NZ_CP036425.1"/>
</dbReference>
<dbReference type="InterPro" id="IPR036388">
    <property type="entry name" value="WH-like_DNA-bd_sf"/>
</dbReference>
<feature type="domain" description="HTH marR-type" evidence="1">
    <location>
        <begin position="11"/>
        <end position="143"/>
    </location>
</feature>
<evidence type="ECO:0000313" key="3">
    <source>
        <dbReference type="Proteomes" id="UP000317369"/>
    </source>
</evidence>
<dbReference type="CDD" id="cd00090">
    <property type="entry name" value="HTH_ARSR"/>
    <property type="match status" value="1"/>
</dbReference>
<evidence type="ECO:0000259" key="1">
    <source>
        <dbReference type="PROSITE" id="PS50995"/>
    </source>
</evidence>
<evidence type="ECO:0000313" key="2">
    <source>
        <dbReference type="EMBL" id="QDU34811.1"/>
    </source>
</evidence>
<dbReference type="Proteomes" id="UP000317369">
    <property type="component" value="Chromosome"/>
</dbReference>
<dbReference type="GO" id="GO:0003700">
    <property type="term" value="F:DNA-binding transcription factor activity"/>
    <property type="evidence" value="ECO:0007669"/>
    <property type="project" value="InterPro"/>
</dbReference>
<name>A0A517YX72_9BACT</name>
<accession>A0A517YX72</accession>
<dbReference type="Gene3D" id="1.10.10.10">
    <property type="entry name" value="Winged helix-like DNA-binding domain superfamily/Winged helix DNA-binding domain"/>
    <property type="match status" value="1"/>
</dbReference>